<dbReference type="STRING" id="178035.A0A154PFR2"/>
<feature type="signal peptide" evidence="6">
    <location>
        <begin position="1"/>
        <end position="16"/>
    </location>
</feature>
<dbReference type="InterPro" id="IPR019826">
    <property type="entry name" value="Carboxylesterase_B_AS"/>
</dbReference>
<dbReference type="PROSITE" id="PS00122">
    <property type="entry name" value="CARBOXYLESTERASE_B_1"/>
    <property type="match status" value="1"/>
</dbReference>
<evidence type="ECO:0000256" key="4">
    <source>
        <dbReference type="ARBA" id="ARBA00023157"/>
    </source>
</evidence>
<name>A0A154PFR2_DUFNO</name>
<dbReference type="CDD" id="cd00312">
    <property type="entry name" value="Esterase_lipase"/>
    <property type="match status" value="1"/>
</dbReference>
<reference evidence="8 9" key="1">
    <citation type="submission" date="2015-07" db="EMBL/GenBank/DDBJ databases">
        <title>The genome of Dufourea novaeangliae.</title>
        <authorList>
            <person name="Pan H."/>
            <person name="Kapheim K."/>
        </authorList>
    </citation>
    <scope>NUCLEOTIDE SEQUENCE [LARGE SCALE GENOMIC DNA]</scope>
    <source>
        <strain evidence="8">0120121106</strain>
        <tissue evidence="8">Whole body</tissue>
    </source>
</reference>
<dbReference type="OrthoDB" id="6846267at2759"/>
<accession>A0A154PFR2</accession>
<evidence type="ECO:0000313" key="9">
    <source>
        <dbReference type="Proteomes" id="UP000076502"/>
    </source>
</evidence>
<feature type="domain" description="Carboxylesterase type B" evidence="7">
    <location>
        <begin position="22"/>
        <end position="522"/>
    </location>
</feature>
<keyword evidence="6" id="KW-0732">Signal</keyword>
<keyword evidence="9" id="KW-1185">Reference proteome</keyword>
<organism evidence="8 9">
    <name type="scientific">Dufourea novaeangliae</name>
    <name type="common">Sweat bee</name>
    <dbReference type="NCBI Taxonomy" id="178035"/>
    <lineage>
        <taxon>Eukaryota</taxon>
        <taxon>Metazoa</taxon>
        <taxon>Ecdysozoa</taxon>
        <taxon>Arthropoda</taxon>
        <taxon>Hexapoda</taxon>
        <taxon>Insecta</taxon>
        <taxon>Pterygota</taxon>
        <taxon>Neoptera</taxon>
        <taxon>Endopterygota</taxon>
        <taxon>Hymenoptera</taxon>
        <taxon>Apocrita</taxon>
        <taxon>Aculeata</taxon>
        <taxon>Apoidea</taxon>
        <taxon>Anthophila</taxon>
        <taxon>Halictidae</taxon>
        <taxon>Rophitinae</taxon>
        <taxon>Dufourea</taxon>
    </lineage>
</organism>
<gene>
    <name evidence="8" type="ORF">WN55_00404</name>
</gene>
<dbReference type="EC" id="3.1.1.-" evidence="6"/>
<dbReference type="InterPro" id="IPR029058">
    <property type="entry name" value="AB_hydrolase_fold"/>
</dbReference>
<sequence>MKLSLASLFLGLVVLSLQNQEAPRVKTPFGAIRGEYRKSQHGRTYEAYEGIPYAEPPLGRLRFQPPKPVKKWLYELPATKKGSICTQFLMSPLNGDRVTGCEDCLYLNIYVPSRTDNKTLPVIFWIHGGAFQFSTFNEVNETRLMDRKVILITSNYRLGPFGFLSTGDRVVPGNMGLKDQSTALLWVSENIIHFGGNSKNITLIGLSAGGASVHFHYMSPLSAGLFQRGISISGVALDSWVQTERAPDKAKKLGALMGCPTNSTYRMVDCLRHRPARLISQAVGEFMFWLYNPFTPFGTVIEHQKCPKPFITDSPIELIRQGKLMDVPWISGVVSEEGLYPAAEFVADDKLLKHLNDNWDDIAPYLLDYNNTIPLSQHKDVAEKARKHYLGSKEISRHTTRQLIHMIGDRLFSSDFEKAVRLQAAVNKSPVWAYYYTYRATHSLSEFLSNSDRNFGVSHADDAFLIFNTQIANTTKPEDLRMQKLLVDFYISFAINGKPKIGHAKWKALNHEDERFRFLRIAGPRNISMTCSNNFAEKKFWNTINFDENTINYNIAEMSSIVESE</sequence>
<dbReference type="Pfam" id="PF00135">
    <property type="entry name" value="COesterase"/>
    <property type="match status" value="1"/>
</dbReference>
<dbReference type="PANTHER" id="PTHR43142:SF1">
    <property type="entry name" value="CARBOXYLIC ESTER HYDROLASE"/>
    <property type="match status" value="1"/>
</dbReference>
<dbReference type="PANTHER" id="PTHR43142">
    <property type="entry name" value="CARBOXYLIC ESTER HYDROLASE"/>
    <property type="match status" value="1"/>
</dbReference>
<evidence type="ECO:0000256" key="2">
    <source>
        <dbReference type="ARBA" id="ARBA00022487"/>
    </source>
</evidence>
<dbReference type="ESTHER" id="9hyme-a0a154pfr2">
    <property type="family name" value="Carb_B_Arthropoda"/>
</dbReference>
<evidence type="ECO:0000259" key="7">
    <source>
        <dbReference type="Pfam" id="PF00135"/>
    </source>
</evidence>
<evidence type="ECO:0000256" key="6">
    <source>
        <dbReference type="RuleBase" id="RU361235"/>
    </source>
</evidence>
<evidence type="ECO:0000256" key="5">
    <source>
        <dbReference type="ARBA" id="ARBA00023180"/>
    </source>
</evidence>
<keyword evidence="5" id="KW-0325">Glycoprotein</keyword>
<dbReference type="InterPro" id="IPR019819">
    <property type="entry name" value="Carboxylesterase_B_CS"/>
</dbReference>
<dbReference type="PROSITE" id="PS00941">
    <property type="entry name" value="CARBOXYLESTERASE_B_2"/>
    <property type="match status" value="1"/>
</dbReference>
<feature type="chain" id="PRO_5007359325" description="Carboxylic ester hydrolase" evidence="6">
    <location>
        <begin position="17"/>
        <end position="565"/>
    </location>
</feature>
<evidence type="ECO:0000256" key="3">
    <source>
        <dbReference type="ARBA" id="ARBA00022801"/>
    </source>
</evidence>
<keyword evidence="2" id="KW-0719">Serine esterase</keyword>
<dbReference type="GO" id="GO:0052689">
    <property type="term" value="F:carboxylic ester hydrolase activity"/>
    <property type="evidence" value="ECO:0007669"/>
    <property type="project" value="UniProtKB-KW"/>
</dbReference>
<evidence type="ECO:0000313" key="8">
    <source>
        <dbReference type="EMBL" id="KZC10652.1"/>
    </source>
</evidence>
<dbReference type="Proteomes" id="UP000076502">
    <property type="component" value="Unassembled WGS sequence"/>
</dbReference>
<comment type="similarity">
    <text evidence="1 6">Belongs to the type-B carboxylesterase/lipase family.</text>
</comment>
<keyword evidence="4" id="KW-1015">Disulfide bond</keyword>
<keyword evidence="3 6" id="KW-0378">Hydrolase</keyword>
<dbReference type="Gene3D" id="3.40.50.1820">
    <property type="entry name" value="alpha/beta hydrolase"/>
    <property type="match status" value="1"/>
</dbReference>
<dbReference type="SUPFAM" id="SSF53474">
    <property type="entry name" value="alpha/beta-Hydrolases"/>
    <property type="match status" value="1"/>
</dbReference>
<evidence type="ECO:0000256" key="1">
    <source>
        <dbReference type="ARBA" id="ARBA00005964"/>
    </source>
</evidence>
<dbReference type="InterPro" id="IPR002018">
    <property type="entry name" value="CarbesteraseB"/>
</dbReference>
<dbReference type="AlphaFoldDB" id="A0A154PFR2"/>
<dbReference type="EMBL" id="KQ434893">
    <property type="protein sequence ID" value="KZC10652.1"/>
    <property type="molecule type" value="Genomic_DNA"/>
</dbReference>
<proteinExistence type="inferred from homology"/>
<protein>
    <recommendedName>
        <fullName evidence="6">Carboxylic ester hydrolase</fullName>
        <ecNumber evidence="6">3.1.1.-</ecNumber>
    </recommendedName>
</protein>